<name>A0A7W7WUY0_9PSEU</name>
<dbReference type="AlphaFoldDB" id="A0A7W7WUY0"/>
<evidence type="ECO:0000313" key="5">
    <source>
        <dbReference type="Proteomes" id="UP000542674"/>
    </source>
</evidence>
<feature type="region of interest" description="Disordered" evidence="2">
    <location>
        <begin position="1"/>
        <end position="61"/>
    </location>
</feature>
<comment type="similarity">
    <text evidence="1">Belongs to the UPF0337 (CsbD) family.</text>
</comment>
<gene>
    <name evidence="4" type="ORF">F4559_002088</name>
</gene>
<evidence type="ECO:0000256" key="2">
    <source>
        <dbReference type="SAM" id="MobiDB-lite"/>
    </source>
</evidence>
<protein>
    <submittedName>
        <fullName evidence="4">Uncharacterized protein YjbJ (UPF0337 family)</fullName>
    </submittedName>
</protein>
<evidence type="ECO:0000313" key="4">
    <source>
        <dbReference type="EMBL" id="MBB4964729.1"/>
    </source>
</evidence>
<feature type="domain" description="CsbD-like" evidence="3">
    <location>
        <begin position="5"/>
        <end position="55"/>
    </location>
</feature>
<accession>A0A7W7WUY0</accession>
<comment type="caution">
    <text evidence="4">The sequence shown here is derived from an EMBL/GenBank/DDBJ whole genome shotgun (WGS) entry which is preliminary data.</text>
</comment>
<dbReference type="InterPro" id="IPR008462">
    <property type="entry name" value="CsbD"/>
</dbReference>
<keyword evidence="5" id="KW-1185">Reference proteome</keyword>
<dbReference type="Pfam" id="PF05532">
    <property type="entry name" value="CsbD"/>
    <property type="match status" value="1"/>
</dbReference>
<dbReference type="InterPro" id="IPR036629">
    <property type="entry name" value="YjbJ_sf"/>
</dbReference>
<sequence length="61" mass="6839">MGAEDKIRNMAEELKGRAKEGFGRTTGDRRTEAEGRGERTKASLKQAAEKVKDALRPKNRH</sequence>
<proteinExistence type="inferred from homology"/>
<dbReference type="Proteomes" id="UP000542674">
    <property type="component" value="Unassembled WGS sequence"/>
</dbReference>
<dbReference type="SUPFAM" id="SSF69047">
    <property type="entry name" value="Hypothetical protein YjbJ"/>
    <property type="match status" value="1"/>
</dbReference>
<evidence type="ECO:0000259" key="3">
    <source>
        <dbReference type="Pfam" id="PF05532"/>
    </source>
</evidence>
<organism evidence="4 5">
    <name type="scientific">Saccharothrix violaceirubra</name>
    <dbReference type="NCBI Taxonomy" id="413306"/>
    <lineage>
        <taxon>Bacteria</taxon>
        <taxon>Bacillati</taxon>
        <taxon>Actinomycetota</taxon>
        <taxon>Actinomycetes</taxon>
        <taxon>Pseudonocardiales</taxon>
        <taxon>Pseudonocardiaceae</taxon>
        <taxon>Saccharothrix</taxon>
    </lineage>
</organism>
<reference evidence="4 5" key="1">
    <citation type="submission" date="2020-08" db="EMBL/GenBank/DDBJ databases">
        <title>Sequencing the genomes of 1000 actinobacteria strains.</title>
        <authorList>
            <person name="Klenk H.-P."/>
        </authorList>
    </citation>
    <scope>NUCLEOTIDE SEQUENCE [LARGE SCALE GENOMIC DNA]</scope>
    <source>
        <strain evidence="4 5">DSM 45084</strain>
    </source>
</reference>
<dbReference type="Gene3D" id="1.10.1470.10">
    <property type="entry name" value="YjbJ"/>
    <property type="match status" value="1"/>
</dbReference>
<evidence type="ECO:0000256" key="1">
    <source>
        <dbReference type="ARBA" id="ARBA00009129"/>
    </source>
</evidence>
<dbReference type="RefSeq" id="WP_184667937.1">
    <property type="nucleotide sequence ID" value="NZ_BAABAI010000015.1"/>
</dbReference>
<dbReference type="EMBL" id="JACHJS010000001">
    <property type="protein sequence ID" value="MBB4964729.1"/>
    <property type="molecule type" value="Genomic_DNA"/>
</dbReference>